<protein>
    <submittedName>
        <fullName evidence="1">Uncharacterized protein</fullName>
    </submittedName>
</protein>
<dbReference type="EMBL" id="CABPRJ010000023">
    <property type="protein sequence ID" value="VVC25999.1"/>
    <property type="molecule type" value="Genomic_DNA"/>
</dbReference>
<evidence type="ECO:0000313" key="1">
    <source>
        <dbReference type="EMBL" id="VVC25999.1"/>
    </source>
</evidence>
<reference evidence="1 2" key="1">
    <citation type="submission" date="2019-08" db="EMBL/GenBank/DDBJ databases">
        <authorList>
            <person name="Alioto T."/>
            <person name="Alioto T."/>
            <person name="Gomez Garrido J."/>
        </authorList>
    </citation>
    <scope>NUCLEOTIDE SEQUENCE [LARGE SCALE GENOMIC DNA]</scope>
</reference>
<keyword evidence="2" id="KW-1185">Reference proteome</keyword>
<gene>
    <name evidence="1" type="ORF">CINCED_3A009028</name>
</gene>
<evidence type="ECO:0000313" key="2">
    <source>
        <dbReference type="Proteomes" id="UP000325440"/>
    </source>
</evidence>
<sequence>MCVVFAYQVEGLQLEDHSPASEIGVHSNYLIDEPPPDYEAPPNYEEAIKMYKDLMKTKDYNLKMNLMHLESNESSHISDINVNNIDISLTENNFSVHICLCCRQASYQIQALNINNMNRCCLSKIYSLRTLTINDQY</sequence>
<name>A0A5E4M1I3_9HEMI</name>
<dbReference type="AlphaFoldDB" id="A0A5E4M1I3"/>
<organism evidence="1 2">
    <name type="scientific">Cinara cedri</name>
    <dbReference type="NCBI Taxonomy" id="506608"/>
    <lineage>
        <taxon>Eukaryota</taxon>
        <taxon>Metazoa</taxon>
        <taxon>Ecdysozoa</taxon>
        <taxon>Arthropoda</taxon>
        <taxon>Hexapoda</taxon>
        <taxon>Insecta</taxon>
        <taxon>Pterygota</taxon>
        <taxon>Neoptera</taxon>
        <taxon>Paraneoptera</taxon>
        <taxon>Hemiptera</taxon>
        <taxon>Sternorrhyncha</taxon>
        <taxon>Aphidomorpha</taxon>
        <taxon>Aphidoidea</taxon>
        <taxon>Aphididae</taxon>
        <taxon>Lachninae</taxon>
        <taxon>Cinara</taxon>
    </lineage>
</organism>
<accession>A0A5E4M1I3</accession>
<dbReference type="Proteomes" id="UP000325440">
    <property type="component" value="Unassembled WGS sequence"/>
</dbReference>
<proteinExistence type="predicted"/>